<sequence length="68" mass="7920">MVTPDFKRKTILSQWHWDAPAIETHYGRGRLATYDRTNIGAQSYTYNGLGDWVRIHGDDKLPSNKKDR</sequence>
<dbReference type="RefSeq" id="WP_218315636.1">
    <property type="nucleotide sequence ID" value="NZ_JAGSPB010000001.1"/>
</dbReference>
<dbReference type="Proteomes" id="UP000699975">
    <property type="component" value="Unassembled WGS sequence"/>
</dbReference>
<evidence type="ECO:0000313" key="2">
    <source>
        <dbReference type="Proteomes" id="UP000699975"/>
    </source>
</evidence>
<protein>
    <submittedName>
        <fullName evidence="1">Uncharacterized protein</fullName>
    </submittedName>
</protein>
<dbReference type="EMBL" id="JAGSPB010000001">
    <property type="protein sequence ID" value="MBV7265140.1"/>
    <property type="molecule type" value="Genomic_DNA"/>
</dbReference>
<proteinExistence type="predicted"/>
<accession>A0ABS6SJG7</accession>
<organism evidence="1 2">
    <name type="scientific">Erythrobacter ani</name>
    <dbReference type="NCBI Taxonomy" id="2827235"/>
    <lineage>
        <taxon>Bacteria</taxon>
        <taxon>Pseudomonadati</taxon>
        <taxon>Pseudomonadota</taxon>
        <taxon>Alphaproteobacteria</taxon>
        <taxon>Sphingomonadales</taxon>
        <taxon>Erythrobacteraceae</taxon>
        <taxon>Erythrobacter/Porphyrobacter group</taxon>
        <taxon>Erythrobacter</taxon>
    </lineage>
</organism>
<evidence type="ECO:0000313" key="1">
    <source>
        <dbReference type="EMBL" id="MBV7265140.1"/>
    </source>
</evidence>
<keyword evidence="2" id="KW-1185">Reference proteome</keyword>
<name>A0ABS6SJG7_9SPHN</name>
<comment type="caution">
    <text evidence="1">The sequence shown here is derived from an EMBL/GenBank/DDBJ whole genome shotgun (WGS) entry which is preliminary data.</text>
</comment>
<reference evidence="1 2" key="1">
    <citation type="submission" date="2021-04" db="EMBL/GenBank/DDBJ databases">
        <authorList>
            <person name="Pira H."/>
            <person name="Risdian C."/>
            <person name="Wink J."/>
        </authorList>
    </citation>
    <scope>NUCLEOTIDE SEQUENCE [LARGE SCALE GENOMIC DNA]</scope>
    <source>
        <strain evidence="1 2">WH131</strain>
    </source>
</reference>
<gene>
    <name evidence="1" type="ORF">KCG45_03030</name>
</gene>